<feature type="compositionally biased region" description="Low complexity" evidence="1">
    <location>
        <begin position="111"/>
        <end position="123"/>
    </location>
</feature>
<name>A0A4R5XHF4_9AGAM</name>
<sequence>MTRPGPLKDLPLAKFVVADSNSLLSPAKSTAKRPLSPSIAFFSPTKRRLLNEEGCLSGLSPRRSPSRGHPAMLDFSEPRSPARKLEFTSASSGRDFSAPLFSPDTHIDGNTTPTSKTTSSSHSKLAPSPEFVSHGKKRRLSVSLDVITAPPASSSNVIMVQREMPPSPDRQNQHYPGFDVYRDRHIELPSNKGRVLEDKEDAPLDPEGVKENIVPRRKPKKIVSAPAETSGVGMKDIGGVASTRSKSNSVAGTPDSARHTAVLNTPDRSAATLSHGFTPGRTPRPPKQKLLERKQTMEREVDETAEMEDD</sequence>
<dbReference type="Proteomes" id="UP000294933">
    <property type="component" value="Unassembled WGS sequence"/>
</dbReference>
<feature type="region of interest" description="Disordered" evidence="1">
    <location>
        <begin position="53"/>
        <end position="137"/>
    </location>
</feature>
<feature type="compositionally biased region" description="Polar residues" evidence="1">
    <location>
        <begin position="242"/>
        <end position="251"/>
    </location>
</feature>
<dbReference type="AlphaFoldDB" id="A0A4R5XHF4"/>
<dbReference type="VEuPathDB" id="FungiDB:BD410DRAFT_36200"/>
<evidence type="ECO:0000313" key="3">
    <source>
        <dbReference type="Proteomes" id="UP000294933"/>
    </source>
</evidence>
<accession>A0A4R5XHF4</accession>
<reference evidence="2 3" key="1">
    <citation type="submission" date="2018-06" db="EMBL/GenBank/DDBJ databases">
        <title>A transcriptomic atlas of mushroom development highlights an independent origin of complex multicellularity.</title>
        <authorList>
            <consortium name="DOE Joint Genome Institute"/>
            <person name="Krizsan K."/>
            <person name="Almasi E."/>
            <person name="Merenyi Z."/>
            <person name="Sahu N."/>
            <person name="Viragh M."/>
            <person name="Koszo T."/>
            <person name="Mondo S."/>
            <person name="Kiss B."/>
            <person name="Balint B."/>
            <person name="Kues U."/>
            <person name="Barry K."/>
            <person name="Hegedus J.C."/>
            <person name="Henrissat B."/>
            <person name="Johnson J."/>
            <person name="Lipzen A."/>
            <person name="Ohm R."/>
            <person name="Nagy I."/>
            <person name="Pangilinan J."/>
            <person name="Yan J."/>
            <person name="Xiong Y."/>
            <person name="Grigoriev I.V."/>
            <person name="Hibbett D.S."/>
            <person name="Nagy L.G."/>
        </authorList>
    </citation>
    <scope>NUCLEOTIDE SEQUENCE [LARGE SCALE GENOMIC DNA]</scope>
    <source>
        <strain evidence="2 3">SZMC22713</strain>
    </source>
</reference>
<feature type="region of interest" description="Disordered" evidence="1">
    <location>
        <begin position="189"/>
        <end position="310"/>
    </location>
</feature>
<feature type="compositionally biased region" description="Basic and acidic residues" evidence="1">
    <location>
        <begin position="289"/>
        <end position="299"/>
    </location>
</feature>
<feature type="compositionally biased region" description="Acidic residues" evidence="1">
    <location>
        <begin position="300"/>
        <end position="310"/>
    </location>
</feature>
<dbReference type="EMBL" id="ML170156">
    <property type="protein sequence ID" value="TDL29687.1"/>
    <property type="molecule type" value="Genomic_DNA"/>
</dbReference>
<gene>
    <name evidence="2" type="ORF">BD410DRAFT_36200</name>
</gene>
<protein>
    <submittedName>
        <fullName evidence="2">Uncharacterized protein</fullName>
    </submittedName>
</protein>
<evidence type="ECO:0000256" key="1">
    <source>
        <dbReference type="SAM" id="MobiDB-lite"/>
    </source>
</evidence>
<proteinExistence type="predicted"/>
<keyword evidence="3" id="KW-1185">Reference proteome</keyword>
<dbReference type="OrthoDB" id="3211926at2759"/>
<organism evidence="2 3">
    <name type="scientific">Rickenella mellea</name>
    <dbReference type="NCBI Taxonomy" id="50990"/>
    <lineage>
        <taxon>Eukaryota</taxon>
        <taxon>Fungi</taxon>
        <taxon>Dikarya</taxon>
        <taxon>Basidiomycota</taxon>
        <taxon>Agaricomycotina</taxon>
        <taxon>Agaricomycetes</taxon>
        <taxon>Hymenochaetales</taxon>
        <taxon>Rickenellaceae</taxon>
        <taxon>Rickenella</taxon>
    </lineage>
</organism>
<evidence type="ECO:0000313" key="2">
    <source>
        <dbReference type="EMBL" id="TDL29687.1"/>
    </source>
</evidence>